<feature type="compositionally biased region" description="Polar residues" evidence="1">
    <location>
        <begin position="229"/>
        <end position="240"/>
    </location>
</feature>
<evidence type="ECO:0000313" key="3">
    <source>
        <dbReference type="Proteomes" id="UP000302168"/>
    </source>
</evidence>
<feature type="compositionally biased region" description="Polar residues" evidence="1">
    <location>
        <begin position="179"/>
        <end position="190"/>
    </location>
</feature>
<evidence type="ECO:0000313" key="2">
    <source>
        <dbReference type="EMBL" id="QCQ57630.1"/>
    </source>
</evidence>
<evidence type="ECO:0000256" key="1">
    <source>
        <dbReference type="SAM" id="MobiDB-lite"/>
    </source>
</evidence>
<feature type="compositionally biased region" description="Basic and acidic residues" evidence="1">
    <location>
        <begin position="218"/>
        <end position="228"/>
    </location>
</feature>
<feature type="compositionally biased region" description="Low complexity" evidence="1">
    <location>
        <begin position="345"/>
        <end position="355"/>
    </location>
</feature>
<protein>
    <submittedName>
        <fullName evidence="2">YadA domain containing protein</fullName>
    </submittedName>
</protein>
<accession>A0A4P8MV41</accession>
<feature type="compositionally biased region" description="Low complexity" evidence="1">
    <location>
        <begin position="131"/>
        <end position="178"/>
    </location>
</feature>
<sequence length="885" mass="93489">MADNIEIEQRVLDGDLIGPVNAEIDTEDFTGRVALENSLLDGTGSEISVELSESLGVVGIDDLVEVKAEIDKSVLKAESTVTEAQRQIDKANATIASLNAISTQITNLVGEAKQAASTATNEAADAERSENAAAGSAKAASDSQSAAAGSAKAASDSQNAAAESQAQALASQKASKTSETNASGSEARTLQSEKNAAASAKEADTDQKAALAAQKAAELARDVAKSSENKSSTYAGNAYSSKTDAETALAAAKKSEAAAAQSAKEAETSASSMTQSVADTSAARDAAIAARDRSESARDTSVSQASLATTKASEASSSASSASSSASAAKTSETNALNSQRAAKTSETNSKTSETNSKESERVALASKDAAAKSAADANASAADAKKSQDAAKASRDEAEHFAVELRKGSVYRGIWNPNSNKYPDVPPTNSRWDVQLNKGQLEKIFDGKEWNWGDRLIYVLETKSFDIIDSGTGVTSINGETGSVTINRDTLGALGKTEKAADSAKLEGSSKAQIIAKAREGLGASGTSYTKAESDSKYLPKVGKAADSNLIDGIDSSRLVYGYNQYGTTISTDLNTNDKSNFIEMKDAVTTNKPGRATSWVWGWQTSHSYNSDTRRFGAQLVVNQDNQAYYRIQDINGFGTWAHIYSTANKPTAADVGAYSKSEADGKYFQKEILASRDFAKPDFEPASLPSGNYRENSVSGSLGQVAWFNGSGTSTGGFGVQVGYNYAPRIISYTDTNKTRKVEHILYTNLNKPTLEDVAKTTTTVKNLQLASNTWTTLLGKTDGLTETGVYQILVTYSSYQQGGGAYLQHYTGQFAWYAGNTNSPNTSEIPLHHMGHADSGEYIYLRTQIRMGNKGDQTVDIKCNKSHTKPVAFTVKLVKIM</sequence>
<name>A0A4P8MV41_9CAUD</name>
<feature type="compositionally biased region" description="Low complexity" evidence="1">
    <location>
        <begin position="208"/>
        <end position="217"/>
    </location>
</feature>
<feature type="compositionally biased region" description="Low complexity" evidence="1">
    <location>
        <begin position="299"/>
        <end position="334"/>
    </location>
</feature>
<feature type="compositionally biased region" description="Low complexity" evidence="1">
    <location>
        <begin position="246"/>
        <end position="289"/>
    </location>
</feature>
<dbReference type="EMBL" id="MK796244">
    <property type="protein sequence ID" value="QCQ57630.1"/>
    <property type="molecule type" value="Genomic_DNA"/>
</dbReference>
<dbReference type="Proteomes" id="UP000302168">
    <property type="component" value="Segment"/>
</dbReference>
<gene>
    <name evidence="2" type="ORF">ACHELOUS_33</name>
</gene>
<organism evidence="2 3">
    <name type="scientific">Vibrio phage Achelous</name>
    <dbReference type="NCBI Taxonomy" id="2576872"/>
    <lineage>
        <taxon>Viruses</taxon>
        <taxon>Duplodnaviria</taxon>
        <taxon>Heunggongvirae</taxon>
        <taxon>Uroviricota</taxon>
        <taxon>Caudoviricetes</taxon>
        <taxon>Demerecviridae</taxon>
        <taxon>Ermolyevavirinae</taxon>
        <taxon>Thalassavirus</taxon>
        <taxon>Thalassavirus achelous</taxon>
    </lineage>
</organism>
<feature type="region of interest" description="Disordered" evidence="1">
    <location>
        <begin position="119"/>
        <end position="371"/>
    </location>
</feature>
<proteinExistence type="predicted"/>
<reference evidence="2 3" key="1">
    <citation type="submission" date="2019-04" db="EMBL/GenBank/DDBJ databases">
        <authorList>
            <person name="Gallagher L."/>
            <person name="Broussard G."/>
        </authorList>
    </citation>
    <scope>NUCLEOTIDE SEQUENCE [LARGE SCALE GENOMIC DNA]</scope>
</reference>
<keyword evidence="3" id="KW-1185">Reference proteome</keyword>